<evidence type="ECO:0000259" key="3">
    <source>
        <dbReference type="Pfam" id="PF05036"/>
    </source>
</evidence>
<dbReference type="InterPro" id="IPR007730">
    <property type="entry name" value="SPOR-like_dom"/>
</dbReference>
<keyword evidence="2" id="KW-1133">Transmembrane helix</keyword>
<evidence type="ECO:0000313" key="4">
    <source>
        <dbReference type="EMBL" id="PTQ52079.1"/>
    </source>
</evidence>
<feature type="domain" description="SPOR" evidence="3">
    <location>
        <begin position="245"/>
        <end position="297"/>
    </location>
</feature>
<sequence length="449" mass="48698">MTDESTGGFRERGFRPSRPQVVVETGRSRRGGDSPGTSAPPRPWIRQGAGAAETTSVFRRLYGKERPRDGRPSPAPREGDAGPGERLSQEGGEDRADGVRLQGERMPSSSAGGVLVTVPSGDLAPEETWFVGLSEGEEGNARGLLSPEKEFSPKEPHGFVVRGRREIPLESPKAYVLTPSAFRRRRSEVLAWIWTILAAVVLGLFLGYVVLWLMAHSDLHRLPEDAASPRASSPTVPGTVHLAPQRFYLLQVGAYQDAAKAEAAASELKAKGVTPVAAAEDVHRLFAGLAVREADARLLARAYDDLGVEVYVKAYTVPEQDVNLSASDAETSQALGDFLTAFTFLVEKTSMWTAAGVEGPVVIDEEAWQEFREAADRFRVRGETLEKRLNGASASAMAGMRTHLDAAVAGMVKYVEKPDKDRLQTSQGELVRAFLAYREFLAALAQTNP</sequence>
<keyword evidence="2" id="KW-0812">Transmembrane</keyword>
<organism evidence="4 5">
    <name type="scientific">Brockia lithotrophica</name>
    <dbReference type="NCBI Taxonomy" id="933949"/>
    <lineage>
        <taxon>Bacteria</taxon>
        <taxon>Bacillati</taxon>
        <taxon>Bacillota</taxon>
        <taxon>Bacilli</taxon>
        <taxon>Bacillales</taxon>
        <taxon>Bacillales Family X. Incertae Sedis</taxon>
        <taxon>Brockia</taxon>
    </lineage>
</organism>
<dbReference type="SUPFAM" id="SSF110997">
    <property type="entry name" value="Sporulation related repeat"/>
    <property type="match status" value="1"/>
</dbReference>
<dbReference type="GO" id="GO:0042834">
    <property type="term" value="F:peptidoglycan binding"/>
    <property type="evidence" value="ECO:0007669"/>
    <property type="project" value="InterPro"/>
</dbReference>
<name>A0A2T5G7C9_9BACL</name>
<evidence type="ECO:0000256" key="2">
    <source>
        <dbReference type="SAM" id="Phobius"/>
    </source>
</evidence>
<gene>
    <name evidence="4" type="ORF">BLITH_1046</name>
</gene>
<dbReference type="Pfam" id="PF05036">
    <property type="entry name" value="SPOR"/>
    <property type="match status" value="1"/>
</dbReference>
<protein>
    <submittedName>
        <fullName evidence="4">Stage II sporulation protein B</fullName>
    </submittedName>
</protein>
<evidence type="ECO:0000313" key="5">
    <source>
        <dbReference type="Proteomes" id="UP000244016"/>
    </source>
</evidence>
<evidence type="ECO:0000256" key="1">
    <source>
        <dbReference type="SAM" id="MobiDB-lite"/>
    </source>
</evidence>
<reference evidence="4 5" key="1">
    <citation type="submission" date="2017-08" db="EMBL/GenBank/DDBJ databases">
        <title>Burning lignite coal seam in the remote Altai Mountains harbors a hydrogen-driven thermophilic microbial community.</title>
        <authorList>
            <person name="Kadnikov V.V."/>
            <person name="Mardanov A.V."/>
            <person name="Ivasenko D."/>
            <person name="Beletsky A.V."/>
            <person name="Karnachuk O.V."/>
            <person name="Ravin N.V."/>
        </authorList>
    </citation>
    <scope>NUCLEOTIDE SEQUENCE [LARGE SCALE GENOMIC DNA]</scope>
    <source>
        <strain evidence="4">AL31</strain>
    </source>
</reference>
<comment type="caution">
    <text evidence="4">The sequence shown here is derived from an EMBL/GenBank/DDBJ whole genome shotgun (WGS) entry which is preliminary data.</text>
</comment>
<dbReference type="Gene3D" id="3.30.70.1070">
    <property type="entry name" value="Sporulation related repeat"/>
    <property type="match status" value="1"/>
</dbReference>
<dbReference type="AlphaFoldDB" id="A0A2T5G7C9"/>
<accession>A0A2T5G7C9</accession>
<proteinExistence type="predicted"/>
<feature type="transmembrane region" description="Helical" evidence="2">
    <location>
        <begin position="189"/>
        <end position="215"/>
    </location>
</feature>
<feature type="region of interest" description="Disordered" evidence="1">
    <location>
        <begin position="1"/>
        <end position="97"/>
    </location>
</feature>
<feature type="compositionally biased region" description="Basic and acidic residues" evidence="1">
    <location>
        <begin position="62"/>
        <end position="71"/>
    </location>
</feature>
<dbReference type="InterPro" id="IPR036680">
    <property type="entry name" value="SPOR-like_sf"/>
</dbReference>
<dbReference type="EMBL" id="PEBW01000003">
    <property type="protein sequence ID" value="PTQ52079.1"/>
    <property type="molecule type" value="Genomic_DNA"/>
</dbReference>
<keyword evidence="2" id="KW-0472">Membrane</keyword>
<dbReference type="Proteomes" id="UP000244016">
    <property type="component" value="Unassembled WGS sequence"/>
</dbReference>